<dbReference type="PANTHER" id="PTHR23028:SF126">
    <property type="entry name" value="ACYLTRANSFERASE 3 DOMAIN-CONTAINING PROTEIN"/>
    <property type="match status" value="1"/>
</dbReference>
<feature type="transmembrane region" description="Helical" evidence="1">
    <location>
        <begin position="331"/>
        <end position="349"/>
    </location>
</feature>
<dbReference type="InterPro" id="IPR002656">
    <property type="entry name" value="Acyl_transf_3_dom"/>
</dbReference>
<feature type="transmembrane region" description="Helical" evidence="1">
    <location>
        <begin position="132"/>
        <end position="153"/>
    </location>
</feature>
<keyword evidence="1" id="KW-1133">Transmembrane helix</keyword>
<name>A0A0F4ZIM0_9PEZI</name>
<organism evidence="3 4">
    <name type="scientific">Thielaviopsis punctulata</name>
    <dbReference type="NCBI Taxonomy" id="72032"/>
    <lineage>
        <taxon>Eukaryota</taxon>
        <taxon>Fungi</taxon>
        <taxon>Dikarya</taxon>
        <taxon>Ascomycota</taxon>
        <taxon>Pezizomycotina</taxon>
        <taxon>Sordariomycetes</taxon>
        <taxon>Hypocreomycetidae</taxon>
        <taxon>Microascales</taxon>
        <taxon>Ceratocystidaceae</taxon>
        <taxon>Thielaviopsis</taxon>
    </lineage>
</organism>
<dbReference type="EMBL" id="LAEV01000612">
    <property type="protein sequence ID" value="KKA29961.1"/>
    <property type="molecule type" value="Genomic_DNA"/>
</dbReference>
<dbReference type="OrthoDB" id="5819582at2759"/>
<keyword evidence="1" id="KW-0472">Membrane</keyword>
<comment type="caution">
    <text evidence="3">The sequence shown here is derived from an EMBL/GenBank/DDBJ whole genome shotgun (WGS) entry which is preliminary data.</text>
</comment>
<dbReference type="PANTHER" id="PTHR23028">
    <property type="entry name" value="ACETYLTRANSFERASE"/>
    <property type="match status" value="1"/>
</dbReference>
<keyword evidence="4" id="KW-1185">Reference proteome</keyword>
<dbReference type="Pfam" id="PF01757">
    <property type="entry name" value="Acyl_transf_3"/>
    <property type="match status" value="1"/>
</dbReference>
<feature type="transmembrane region" description="Helical" evidence="1">
    <location>
        <begin position="79"/>
        <end position="101"/>
    </location>
</feature>
<evidence type="ECO:0000313" key="4">
    <source>
        <dbReference type="Proteomes" id="UP000033483"/>
    </source>
</evidence>
<protein>
    <recommendedName>
        <fullName evidence="2">Acyltransferase 3 domain-containing protein</fullName>
    </recommendedName>
</protein>
<evidence type="ECO:0000259" key="2">
    <source>
        <dbReference type="Pfam" id="PF01757"/>
    </source>
</evidence>
<dbReference type="GO" id="GO:0016747">
    <property type="term" value="F:acyltransferase activity, transferring groups other than amino-acyl groups"/>
    <property type="evidence" value="ECO:0007669"/>
    <property type="project" value="InterPro"/>
</dbReference>
<proteinExistence type="predicted"/>
<sequence length="465" mass="52898">MGFRLGRLLAALVPSFISERMDPAGAKKYKMHPTSYLDGLRGIACLIVFFCHYTEDNHYNVSRSYTSGEAPQIFMQLPYVRLIFSGRPMVHIFFIISGFALSLKPLRHIHEGDNDKAYASLASSIIRRPIRLFGPCIISTFMILVLIQMGFLWEPMSLRDQLYNWLWVLGNQICWPWEWARDMLPTYDVHLWTIPIEFAHSMLVFIFLMPLAVMKPNVRLLAIPALAIYCQVCGNWAGFEFICGIFLAELHLRKTLPKNGFAPMPILEKEAPRKPLRSGLRASFFTAALLFCFYLDGWPNLERDMTPFFKTLHDMTPSKSAANGYGAIQKFWFSLTGLFVVWACGEIAWIKAILDHDVSQYLGRVSYAMYIVHGPVLNLIQRRVVGHASEGPVGEPGTEGYSPGFDPSGLNGFFGQYTPMQMMVSWAMGLVVMGPVVFVVADIFWRYVDIPMINLARRIERACTK</sequence>
<dbReference type="AlphaFoldDB" id="A0A0F4ZIM0"/>
<evidence type="ECO:0000256" key="1">
    <source>
        <dbReference type="SAM" id="Phobius"/>
    </source>
</evidence>
<gene>
    <name evidence="3" type="ORF">TD95_003775</name>
</gene>
<dbReference type="InterPro" id="IPR050879">
    <property type="entry name" value="Acyltransferase_3"/>
</dbReference>
<feature type="transmembrane region" description="Helical" evidence="1">
    <location>
        <begin position="423"/>
        <end position="448"/>
    </location>
</feature>
<feature type="transmembrane region" description="Helical" evidence="1">
    <location>
        <begin position="279"/>
        <end position="298"/>
    </location>
</feature>
<reference evidence="3 4" key="1">
    <citation type="submission" date="2015-03" db="EMBL/GenBank/DDBJ databases">
        <authorList>
            <person name="Radwan O."/>
            <person name="Al-Naeli F.A."/>
            <person name="Rendon G.A."/>
            <person name="Fields C."/>
        </authorList>
    </citation>
    <scope>NUCLEOTIDE SEQUENCE [LARGE SCALE GENOMIC DNA]</scope>
    <source>
        <strain evidence="3">CR-DP1</strain>
    </source>
</reference>
<feature type="domain" description="Acyltransferase 3" evidence="2">
    <location>
        <begin position="36"/>
        <end position="443"/>
    </location>
</feature>
<evidence type="ECO:0000313" key="3">
    <source>
        <dbReference type="EMBL" id="KKA29961.1"/>
    </source>
</evidence>
<accession>A0A0F4ZIM0</accession>
<keyword evidence="1" id="KW-0812">Transmembrane</keyword>
<feature type="transmembrane region" description="Helical" evidence="1">
    <location>
        <begin position="189"/>
        <end position="213"/>
    </location>
</feature>
<dbReference type="Proteomes" id="UP000033483">
    <property type="component" value="Unassembled WGS sequence"/>
</dbReference>